<dbReference type="Gene3D" id="3.40.50.410">
    <property type="entry name" value="von Willebrand factor, type A domain"/>
    <property type="match status" value="1"/>
</dbReference>
<reference evidence="14" key="1">
    <citation type="submission" date="2015-02" db="EMBL/GenBank/DDBJ databases">
        <title>Genome sequencing for Strongylocentrotus purpuratus.</title>
        <authorList>
            <person name="Murali S."/>
            <person name="Liu Y."/>
            <person name="Vee V."/>
            <person name="English A."/>
            <person name="Wang M."/>
            <person name="Skinner E."/>
            <person name="Han Y."/>
            <person name="Muzny D.M."/>
            <person name="Worley K.C."/>
            <person name="Gibbs R.A."/>
        </authorList>
    </citation>
    <scope>NUCLEOTIDE SEQUENCE</scope>
</reference>
<evidence type="ECO:0000256" key="6">
    <source>
        <dbReference type="ARBA" id="ARBA00023329"/>
    </source>
</evidence>
<dbReference type="Pfam" id="PF08033">
    <property type="entry name" value="Sec23_BS"/>
    <property type="match status" value="1"/>
</dbReference>
<feature type="compositionally biased region" description="Low complexity" evidence="7">
    <location>
        <begin position="218"/>
        <end position="234"/>
    </location>
</feature>
<dbReference type="InterPro" id="IPR012990">
    <property type="entry name" value="Beta-sandwich_Sec23_24"/>
</dbReference>
<feature type="compositionally biased region" description="Polar residues" evidence="7">
    <location>
        <begin position="177"/>
        <end position="187"/>
    </location>
</feature>
<feature type="domain" description="Sec23/Sec24 helical" evidence="11">
    <location>
        <begin position="900"/>
        <end position="998"/>
    </location>
</feature>
<feature type="compositionally biased region" description="Gly residues" evidence="7">
    <location>
        <begin position="339"/>
        <end position="354"/>
    </location>
</feature>
<dbReference type="InParanoid" id="A0A7M7TGI4"/>
<name>A0A7M7TGI4_STRPU</name>
<dbReference type="OMA" id="INPFMTF"/>
<evidence type="ECO:0000259" key="10">
    <source>
        <dbReference type="Pfam" id="PF04811"/>
    </source>
</evidence>
<dbReference type="InterPro" id="IPR041742">
    <property type="entry name" value="Sec24-like_trunk_dom"/>
</dbReference>
<feature type="domain" description="Sec23/Sec24 trunk" evidence="10">
    <location>
        <begin position="555"/>
        <end position="799"/>
    </location>
</feature>
<dbReference type="InterPro" id="IPR050550">
    <property type="entry name" value="SEC23_SEC24_subfamily"/>
</dbReference>
<feature type="compositionally biased region" description="Low complexity" evidence="7">
    <location>
        <begin position="126"/>
        <end position="144"/>
    </location>
</feature>
<dbReference type="InterPro" id="IPR007123">
    <property type="entry name" value="Gelsolin-like_dom"/>
</dbReference>
<dbReference type="OrthoDB" id="49016at2759"/>
<dbReference type="FunCoup" id="A0A7M7TGI4">
    <property type="interactions" value="2594"/>
</dbReference>
<dbReference type="FunFam" id="3.40.50.410:FF:000020">
    <property type="entry name" value="protein transport protein Sec24D isoform X1"/>
    <property type="match status" value="1"/>
</dbReference>
<dbReference type="AlphaFoldDB" id="A0A7M7TGI4"/>
<dbReference type="GO" id="GO:0008270">
    <property type="term" value="F:zinc ion binding"/>
    <property type="evidence" value="ECO:0000318"/>
    <property type="project" value="GO_Central"/>
</dbReference>
<feature type="compositionally biased region" description="Pro residues" evidence="7">
    <location>
        <begin position="112"/>
        <end position="122"/>
    </location>
</feature>
<dbReference type="Gene3D" id="3.40.20.10">
    <property type="entry name" value="Severin"/>
    <property type="match status" value="1"/>
</dbReference>
<dbReference type="InterPro" id="IPR006896">
    <property type="entry name" value="Sec23/24_trunk_dom"/>
</dbReference>
<dbReference type="SUPFAM" id="SSF81995">
    <property type="entry name" value="beta-sandwich domain of Sec23/24"/>
    <property type="match status" value="1"/>
</dbReference>
<dbReference type="SUPFAM" id="SSF53300">
    <property type="entry name" value="vWA-like"/>
    <property type="match status" value="1"/>
</dbReference>
<dbReference type="GO" id="GO:0030127">
    <property type="term" value="C:COPII vesicle coat"/>
    <property type="evidence" value="ECO:0000318"/>
    <property type="project" value="GO_Central"/>
</dbReference>
<protein>
    <recommendedName>
        <fullName evidence="15">Protein transport protein Sec24C</fullName>
    </recommendedName>
</protein>
<dbReference type="Gene3D" id="2.60.40.1670">
    <property type="entry name" value="beta-sandwich domain of Sec23/24"/>
    <property type="match status" value="1"/>
</dbReference>
<feature type="compositionally biased region" description="Low complexity" evidence="7">
    <location>
        <begin position="291"/>
        <end position="305"/>
    </location>
</feature>
<keyword evidence="5" id="KW-0653">Protein transport</keyword>
<evidence type="ECO:0000256" key="7">
    <source>
        <dbReference type="SAM" id="MobiDB-lite"/>
    </source>
</evidence>
<keyword evidence="14" id="KW-1185">Reference proteome</keyword>
<dbReference type="InterPro" id="IPR036180">
    <property type="entry name" value="Gelsolin-like_dom_sf"/>
</dbReference>
<dbReference type="SUPFAM" id="SSF82754">
    <property type="entry name" value="C-terminal, gelsolin-like domain of Sec23/24"/>
    <property type="match status" value="1"/>
</dbReference>
<evidence type="ECO:0000259" key="11">
    <source>
        <dbReference type="Pfam" id="PF04815"/>
    </source>
</evidence>
<dbReference type="PANTHER" id="PTHR13803">
    <property type="entry name" value="SEC24-RELATED PROTEIN"/>
    <property type="match status" value="1"/>
</dbReference>
<accession>A0A7M7TGI4</accession>
<dbReference type="InterPro" id="IPR029006">
    <property type="entry name" value="ADF-H/Gelsolin-like_dom_sf"/>
</dbReference>
<dbReference type="InterPro" id="IPR036175">
    <property type="entry name" value="Sec23/24_helical_dom_sf"/>
</dbReference>
<keyword evidence="4" id="KW-0813">Transport</keyword>
<dbReference type="SUPFAM" id="SSF81811">
    <property type="entry name" value="Helical domain of Sec23/24"/>
    <property type="match status" value="1"/>
</dbReference>
<evidence type="ECO:0000256" key="2">
    <source>
        <dbReference type="ARBA" id="ARBA00004397"/>
    </source>
</evidence>
<proteinExistence type="inferred from homology"/>
<dbReference type="CDD" id="cd01479">
    <property type="entry name" value="Sec24-like"/>
    <property type="match status" value="1"/>
</dbReference>
<evidence type="ECO:0000256" key="1">
    <source>
        <dbReference type="ARBA" id="ARBA00004299"/>
    </source>
</evidence>
<dbReference type="GO" id="GO:0006886">
    <property type="term" value="P:intracellular protein transport"/>
    <property type="evidence" value="ECO:0007669"/>
    <property type="project" value="InterPro"/>
</dbReference>
<dbReference type="EnsemblMetazoa" id="XM_778635">
    <property type="protein sequence ID" value="XP_783728"/>
    <property type="gene ID" value="LOC578470"/>
</dbReference>
<comment type="subcellular location">
    <subcellularLocation>
        <location evidence="1">Cytoplasmic vesicle</location>
        <location evidence="1">COPII-coated vesicle membrane</location>
        <topology evidence="1">Peripheral membrane protein</topology>
        <orientation evidence="1">Cytoplasmic side</orientation>
    </subcellularLocation>
    <subcellularLocation>
        <location evidence="2">Endoplasmic reticulum membrane</location>
        <topology evidence="2">Peripheral membrane protein</topology>
        <orientation evidence="2">Cytoplasmic side</orientation>
    </subcellularLocation>
</comment>
<feature type="domain" description="Zinc finger Sec23/Sec24-type" evidence="9">
    <location>
        <begin position="478"/>
        <end position="516"/>
    </location>
</feature>
<dbReference type="InterPro" id="IPR006895">
    <property type="entry name" value="Znf_Sec23_Sec24"/>
</dbReference>
<evidence type="ECO:0000259" key="12">
    <source>
        <dbReference type="Pfam" id="PF08033"/>
    </source>
</evidence>
<organism evidence="13 14">
    <name type="scientific">Strongylocentrotus purpuratus</name>
    <name type="common">Purple sea urchin</name>
    <dbReference type="NCBI Taxonomy" id="7668"/>
    <lineage>
        <taxon>Eukaryota</taxon>
        <taxon>Metazoa</taxon>
        <taxon>Echinodermata</taxon>
        <taxon>Eleutherozoa</taxon>
        <taxon>Echinozoa</taxon>
        <taxon>Echinoidea</taxon>
        <taxon>Euechinoidea</taxon>
        <taxon>Echinacea</taxon>
        <taxon>Camarodonta</taxon>
        <taxon>Echinidea</taxon>
        <taxon>Strongylocentrotidae</taxon>
        <taxon>Strongylocentrotus</taxon>
    </lineage>
</organism>
<dbReference type="PANTHER" id="PTHR13803:SF4">
    <property type="entry name" value="SECRETORY 24CD, ISOFORM C"/>
    <property type="match status" value="1"/>
</dbReference>
<dbReference type="GO" id="GO:0000149">
    <property type="term" value="F:SNARE binding"/>
    <property type="evidence" value="ECO:0000318"/>
    <property type="project" value="GO_Central"/>
</dbReference>
<dbReference type="Pfam" id="PF04811">
    <property type="entry name" value="Sec23_trunk"/>
    <property type="match status" value="1"/>
</dbReference>
<dbReference type="GeneID" id="578470"/>
<evidence type="ECO:0000259" key="8">
    <source>
        <dbReference type="Pfam" id="PF00626"/>
    </source>
</evidence>
<dbReference type="Pfam" id="PF00626">
    <property type="entry name" value="Gelsolin"/>
    <property type="match status" value="1"/>
</dbReference>
<feature type="compositionally biased region" description="Pro residues" evidence="7">
    <location>
        <begin position="41"/>
        <end position="57"/>
    </location>
</feature>
<comment type="similarity">
    <text evidence="3">Belongs to the SEC23/SEC24 family. SEC24 subfamily.</text>
</comment>
<dbReference type="Pfam" id="PF04810">
    <property type="entry name" value="zf-Sec23_Sec24"/>
    <property type="match status" value="1"/>
</dbReference>
<dbReference type="Proteomes" id="UP000007110">
    <property type="component" value="Unassembled WGS sequence"/>
</dbReference>
<dbReference type="SUPFAM" id="SSF82919">
    <property type="entry name" value="Zn-finger domain of Sec23/24"/>
    <property type="match status" value="1"/>
</dbReference>
<dbReference type="Pfam" id="PF04815">
    <property type="entry name" value="Sec23_helical"/>
    <property type="match status" value="1"/>
</dbReference>
<dbReference type="KEGG" id="spu:578470"/>
<dbReference type="InterPro" id="IPR036465">
    <property type="entry name" value="vWFA_dom_sf"/>
</dbReference>
<evidence type="ECO:0000313" key="13">
    <source>
        <dbReference type="EnsemblMetazoa" id="XP_783728"/>
    </source>
</evidence>
<keyword evidence="6" id="KW-0968">Cytoplasmic vesicle</keyword>
<evidence type="ECO:0000256" key="3">
    <source>
        <dbReference type="ARBA" id="ARBA00008334"/>
    </source>
</evidence>
<dbReference type="GO" id="GO:0070971">
    <property type="term" value="C:endoplasmic reticulum exit site"/>
    <property type="evidence" value="ECO:0000318"/>
    <property type="project" value="GO_Central"/>
</dbReference>
<evidence type="ECO:0000256" key="4">
    <source>
        <dbReference type="ARBA" id="ARBA00022448"/>
    </source>
</evidence>
<feature type="domain" description="Sec23/Sec24 beta-sandwich" evidence="12">
    <location>
        <begin position="804"/>
        <end position="887"/>
    </location>
</feature>
<evidence type="ECO:0000256" key="5">
    <source>
        <dbReference type="ARBA" id="ARBA00022927"/>
    </source>
</evidence>
<evidence type="ECO:0000313" key="14">
    <source>
        <dbReference type="Proteomes" id="UP000007110"/>
    </source>
</evidence>
<feature type="compositionally biased region" description="Low complexity" evidence="7">
    <location>
        <begin position="74"/>
        <end position="83"/>
    </location>
</feature>
<evidence type="ECO:0008006" key="15">
    <source>
        <dbReference type="Google" id="ProtNLM"/>
    </source>
</evidence>
<evidence type="ECO:0000259" key="9">
    <source>
        <dbReference type="Pfam" id="PF04810"/>
    </source>
</evidence>
<reference evidence="13" key="2">
    <citation type="submission" date="2021-01" db="UniProtKB">
        <authorList>
            <consortium name="EnsemblMetazoa"/>
        </authorList>
    </citation>
    <scope>IDENTIFICATION</scope>
</reference>
<dbReference type="InterPro" id="IPR036174">
    <property type="entry name" value="Znf_Sec23_Sec24_sf"/>
</dbReference>
<feature type="compositionally biased region" description="Polar residues" evidence="7">
    <location>
        <begin position="241"/>
        <end position="269"/>
    </location>
</feature>
<dbReference type="CTD" id="9632"/>
<feature type="domain" description="Gelsolin-like" evidence="8">
    <location>
        <begin position="1021"/>
        <end position="1079"/>
    </location>
</feature>
<dbReference type="GO" id="GO:0005789">
    <property type="term" value="C:endoplasmic reticulum membrane"/>
    <property type="evidence" value="ECO:0007669"/>
    <property type="project" value="UniProtKB-SubCell"/>
</dbReference>
<dbReference type="InterPro" id="IPR006900">
    <property type="entry name" value="Sec23/24_helical_dom"/>
</dbReference>
<dbReference type="RefSeq" id="XP_783728.2">
    <property type="nucleotide sequence ID" value="XM_778635.5"/>
</dbReference>
<sequence>MSYMNQPPGGGYQNSYAAPPGQAPPNAYGNYGNQPGQPTLGAPPPSGGMPPPGPGKPPAGGAYGDNSTPQNSYGGSSMNGPSSTGPPPPGPGSNQFGAPRPMGGYPAQGQRPPGPGQGPPGPGQGAPPMGGQPPQGQPQQNLPGSYGMQTRPPVSSSQPGFYQPGAPPPPGGAQPVKQVTNQMSAMNVSGGPPRPGYNMGGLPGGPQPPPASGGYGAGPPSSQAPPSGFQGQPPTGFASGPPTNNYSNAPTPSSNTNYGARPTNTSYGQPGTAGPPLLSSYATGPPPPQIPQMGQGQTYSGGVAPPMGPGMTPPATPPGTGPPGPPGMGYQAGGPPPGGMGMPPQGGGVGGYGQPPGPGGMQPQPQTQQPPPAPKRLDPDQMPSAIQVIDDDKRTRGGQQFITNLRGQVPPLVTTDFQVLDQGNASPRIMRSTMYSIPCTQDLVKQSQIPIGVVISPFAETINNENRPPIVDHGPNGPVRCNRCKAYMCSFMSFVEGGRRFQCAFCGGLTEVPPEFFQPLDHMGKRVDMFERPELSLGTFEFLATTDYCKNNTPPKPPAYIFMIDVTYQSMKTGMVNLLCQRLKTLLDDLPKEHGAKESNIRVGFVTYDTTLHFYNVNSALAQPQMLVVSDINDVFMPLLDGFLVQLSESRACVESLLDQIPEMFAETRETESMLGPVIQAGLEALKAAETSGKLLIFHSSLSILEAPGKLKNRDDRKLLGTDKEKTVLTPQISFYTTLGQECVTHGCSVDTFLFPNSYVDVATVGQVSTLTGGQCYKYSYFQAANDGERFIWDLTRNLTREVGFDAVLRVRTSTGIRPTDFYGNFHMSNTTDVELASIDCDKAVTVEIKHDDKLQEEVGAFIQAAVLYTSVSGQRRLRVINLSLNCCTQMADVYRNCETDTIINFLAKYAIRGVLNSNPKAIRDTIINKCANILACYRKNCATPSSHGQLILPECMKVLPLYVNCVLKSDAFSGTTDITTDDRSWLMQTVLSMDVVSTHAYFYPRLLPVHDIDVNSEDTPAAVRCSIERFEDQGVYILENGLMLFMWIGLHVNNDWVQNVFGVNSPAQINIESHQLLERDNPTSKRLRNLVDVLRSERPRYMKLTLVRQRDTLEPWFKHFLMEDKGSNASASYVDFLVHMHREIRSILS</sequence>
<dbReference type="GO" id="GO:0090110">
    <property type="term" value="P:COPII-coated vesicle cargo loading"/>
    <property type="evidence" value="ECO:0000318"/>
    <property type="project" value="GO_Central"/>
</dbReference>
<feature type="compositionally biased region" description="Pro residues" evidence="7">
    <location>
        <begin position="306"/>
        <end position="326"/>
    </location>
</feature>
<dbReference type="Gene3D" id="1.20.120.730">
    <property type="entry name" value="Sec23/Sec24 helical domain"/>
    <property type="match status" value="1"/>
</dbReference>
<dbReference type="Gene3D" id="2.30.30.380">
    <property type="entry name" value="Zn-finger domain of Sec23/24"/>
    <property type="match status" value="1"/>
</dbReference>
<feature type="region of interest" description="Disordered" evidence="7">
    <location>
        <begin position="1"/>
        <end position="380"/>
    </location>
</feature>